<comment type="catalytic activity">
    <reaction evidence="1">
        <text>DNA(n) + a 2'-deoxyribonucleoside 5'-triphosphate = DNA(n+1) + diphosphate</text>
        <dbReference type="Rhea" id="RHEA:22508"/>
        <dbReference type="Rhea" id="RHEA-COMP:17339"/>
        <dbReference type="Rhea" id="RHEA-COMP:17340"/>
        <dbReference type="ChEBI" id="CHEBI:33019"/>
        <dbReference type="ChEBI" id="CHEBI:61560"/>
        <dbReference type="ChEBI" id="CHEBI:173112"/>
        <dbReference type="EC" id="2.7.7.49"/>
    </reaction>
</comment>
<evidence type="ECO:0000313" key="4">
    <source>
        <dbReference type="Proteomes" id="UP000053424"/>
    </source>
</evidence>
<keyword evidence="1" id="KW-0479">Metal-binding</keyword>
<dbReference type="GO" id="GO:0042162">
    <property type="term" value="F:telomeric DNA binding"/>
    <property type="evidence" value="ECO:0007669"/>
    <property type="project" value="TreeGrafter"/>
</dbReference>
<dbReference type="GO" id="GO:0070034">
    <property type="term" value="F:telomerase RNA binding"/>
    <property type="evidence" value="ECO:0007669"/>
    <property type="project" value="TreeGrafter"/>
</dbReference>
<dbReference type="GO" id="GO:0000781">
    <property type="term" value="C:chromosome, telomeric region"/>
    <property type="evidence" value="ECO:0007669"/>
    <property type="project" value="UniProtKB-SubCell"/>
</dbReference>
<gene>
    <name evidence="3" type="ORF">M413DRAFT_73071</name>
</gene>
<evidence type="ECO:0000313" key="3">
    <source>
        <dbReference type="EMBL" id="KIM40519.1"/>
    </source>
</evidence>
<keyword evidence="1" id="KW-0158">Chromosome</keyword>
<keyword evidence="1" id="KW-0695">RNA-directed DNA polymerase</keyword>
<name>A0A0C3C8G3_HEBCY</name>
<keyword evidence="1" id="KW-0808">Transferase</keyword>
<proteinExistence type="inferred from homology"/>
<evidence type="ECO:0000256" key="2">
    <source>
        <dbReference type="SAM" id="MobiDB-lite"/>
    </source>
</evidence>
<feature type="region of interest" description="Disordered" evidence="2">
    <location>
        <begin position="74"/>
        <end position="120"/>
    </location>
</feature>
<comment type="similarity">
    <text evidence="1">Belongs to the reverse transcriptase family. Telomerase subfamily.</text>
</comment>
<keyword evidence="1" id="KW-0779">Telomere</keyword>
<comment type="function">
    <text evidence="1">Telomerase is a ribonucleoprotein enzyme essential for the replication of chromosome termini in most eukaryotes. It elongates telomeres. It is a reverse transcriptase that adds simple sequence repeats to chromosome ends by copying a template sequence within the RNA component of the enzyme.</text>
</comment>
<reference evidence="4" key="2">
    <citation type="submission" date="2015-01" db="EMBL/GenBank/DDBJ databases">
        <title>Evolutionary Origins and Diversification of the Mycorrhizal Mutualists.</title>
        <authorList>
            <consortium name="DOE Joint Genome Institute"/>
            <consortium name="Mycorrhizal Genomics Consortium"/>
            <person name="Kohler A."/>
            <person name="Kuo A."/>
            <person name="Nagy L.G."/>
            <person name="Floudas D."/>
            <person name="Copeland A."/>
            <person name="Barry K.W."/>
            <person name="Cichocki N."/>
            <person name="Veneault-Fourrey C."/>
            <person name="LaButti K."/>
            <person name="Lindquist E.A."/>
            <person name="Lipzen A."/>
            <person name="Lundell T."/>
            <person name="Morin E."/>
            <person name="Murat C."/>
            <person name="Riley R."/>
            <person name="Ohm R."/>
            <person name="Sun H."/>
            <person name="Tunlid A."/>
            <person name="Henrissat B."/>
            <person name="Grigoriev I.V."/>
            <person name="Hibbett D.S."/>
            <person name="Martin F."/>
        </authorList>
    </citation>
    <scope>NUCLEOTIDE SEQUENCE [LARGE SCALE GENOMIC DNA]</scope>
    <source>
        <strain evidence="4">h7</strain>
    </source>
</reference>
<dbReference type="PANTHER" id="PTHR12066:SF0">
    <property type="entry name" value="TELOMERASE REVERSE TRANSCRIPTASE"/>
    <property type="match status" value="1"/>
</dbReference>
<protein>
    <recommendedName>
        <fullName evidence="1">Telomerase reverse transcriptase</fullName>
        <ecNumber evidence="1">2.7.7.49</ecNumber>
    </recommendedName>
    <alternativeName>
        <fullName evidence="1">Telomerase catalytic subunit</fullName>
    </alternativeName>
</protein>
<dbReference type="GO" id="GO:0007004">
    <property type="term" value="P:telomere maintenance via telomerase"/>
    <property type="evidence" value="ECO:0007669"/>
    <property type="project" value="TreeGrafter"/>
</dbReference>
<dbReference type="GO" id="GO:0003720">
    <property type="term" value="F:telomerase activity"/>
    <property type="evidence" value="ECO:0007669"/>
    <property type="project" value="InterPro"/>
</dbReference>
<dbReference type="HOGENOM" id="CLU_1927875_0_0_1"/>
<keyword evidence="1" id="KW-0548">Nucleotidyltransferase</keyword>
<dbReference type="AlphaFoldDB" id="A0A0C3C8G3"/>
<keyword evidence="1" id="KW-0539">Nucleus</keyword>
<keyword evidence="1" id="KW-0460">Magnesium</keyword>
<dbReference type="GO" id="GO:0046872">
    <property type="term" value="F:metal ion binding"/>
    <property type="evidence" value="ECO:0007669"/>
    <property type="project" value="UniProtKB-KW"/>
</dbReference>
<accession>A0A0C3C8G3</accession>
<dbReference type="OrthoDB" id="289721at2759"/>
<dbReference type="GO" id="GO:0000333">
    <property type="term" value="C:telomerase catalytic core complex"/>
    <property type="evidence" value="ECO:0007669"/>
    <property type="project" value="TreeGrafter"/>
</dbReference>
<evidence type="ECO:0000256" key="1">
    <source>
        <dbReference type="RuleBase" id="RU365061"/>
    </source>
</evidence>
<dbReference type="EC" id="2.7.7.49" evidence="1"/>
<dbReference type="InterPro" id="IPR003545">
    <property type="entry name" value="Telomerase_RT"/>
</dbReference>
<reference evidence="3 4" key="1">
    <citation type="submission" date="2014-04" db="EMBL/GenBank/DDBJ databases">
        <authorList>
            <consortium name="DOE Joint Genome Institute"/>
            <person name="Kuo A."/>
            <person name="Gay G."/>
            <person name="Dore J."/>
            <person name="Kohler A."/>
            <person name="Nagy L.G."/>
            <person name="Floudas D."/>
            <person name="Copeland A."/>
            <person name="Barry K.W."/>
            <person name="Cichocki N."/>
            <person name="Veneault-Fourrey C."/>
            <person name="LaButti K."/>
            <person name="Lindquist E.A."/>
            <person name="Lipzen A."/>
            <person name="Lundell T."/>
            <person name="Morin E."/>
            <person name="Murat C."/>
            <person name="Sun H."/>
            <person name="Tunlid A."/>
            <person name="Henrissat B."/>
            <person name="Grigoriev I.V."/>
            <person name="Hibbett D.S."/>
            <person name="Martin F."/>
            <person name="Nordberg H.P."/>
            <person name="Cantor M.N."/>
            <person name="Hua S.X."/>
        </authorList>
    </citation>
    <scope>NUCLEOTIDE SEQUENCE [LARGE SCALE GENOMIC DNA]</scope>
    <source>
        <strain evidence="4">h7</strain>
    </source>
</reference>
<dbReference type="PANTHER" id="PTHR12066">
    <property type="entry name" value="TELOMERASE REVERSE TRANSCRIPTASE"/>
    <property type="match status" value="1"/>
</dbReference>
<dbReference type="EMBL" id="KN831782">
    <property type="protein sequence ID" value="KIM40519.1"/>
    <property type="molecule type" value="Genomic_DNA"/>
</dbReference>
<feature type="compositionally biased region" description="Basic and acidic residues" evidence="2">
    <location>
        <begin position="100"/>
        <end position="117"/>
    </location>
</feature>
<dbReference type="STRING" id="686832.A0A0C3C8G3"/>
<sequence>MARIGITNYFINTVVTAFQAPEWTTLLTRIGEGPMLHLLTETSIFLSLPNGCLCQLAGEPIIYLTPKIQDISNPFINTPARGTEEATGKRQRQNAETNDTDGRPNKRRKLDASDIKSKNAHSKQYANLPFL</sequence>
<organism evidence="3 4">
    <name type="scientific">Hebeloma cylindrosporum</name>
    <dbReference type="NCBI Taxonomy" id="76867"/>
    <lineage>
        <taxon>Eukaryota</taxon>
        <taxon>Fungi</taxon>
        <taxon>Dikarya</taxon>
        <taxon>Basidiomycota</taxon>
        <taxon>Agaricomycotina</taxon>
        <taxon>Agaricomycetes</taxon>
        <taxon>Agaricomycetidae</taxon>
        <taxon>Agaricales</taxon>
        <taxon>Agaricineae</taxon>
        <taxon>Hymenogastraceae</taxon>
        <taxon>Hebeloma</taxon>
    </lineage>
</organism>
<keyword evidence="4" id="KW-1185">Reference proteome</keyword>
<dbReference type="Proteomes" id="UP000053424">
    <property type="component" value="Unassembled WGS sequence"/>
</dbReference>
<comment type="subcellular location">
    <subcellularLocation>
        <location evidence="1">Nucleus</location>
    </subcellularLocation>
    <subcellularLocation>
        <location evidence="1">Chromosome</location>
        <location evidence="1">Telomere</location>
    </subcellularLocation>
</comment>